<dbReference type="GeneID" id="103198867"/>
<dbReference type="OrthoDB" id="5545019at2759"/>
<dbReference type="RefSeq" id="XP_007941266.1">
    <property type="nucleotide sequence ID" value="XM_007943075.1"/>
</dbReference>
<dbReference type="InterPro" id="IPR051019">
    <property type="entry name" value="VLCFA-Steroid_DH"/>
</dbReference>
<dbReference type="PRINTS" id="PR00080">
    <property type="entry name" value="SDRFAMILY"/>
</dbReference>
<gene>
    <name evidence="8" type="primary">LOC103198867</name>
</gene>
<evidence type="ECO:0000256" key="3">
    <source>
        <dbReference type="ARBA" id="ARBA00022955"/>
    </source>
</evidence>
<keyword evidence="3" id="KW-0443">Lipid metabolism</keyword>
<dbReference type="PANTHER" id="PTHR43899:SF10">
    <property type="entry name" value="20BETA-HYDROXYSTEROID DEHYDROGENASE TYPE 2"/>
    <property type="match status" value="1"/>
</dbReference>
<keyword evidence="2" id="KW-0521">NADP</keyword>
<dbReference type="InterPro" id="IPR002347">
    <property type="entry name" value="SDR_fam"/>
</dbReference>
<keyword evidence="3" id="KW-0444">Lipid biosynthesis</keyword>
<dbReference type="GO" id="GO:0006694">
    <property type="term" value="P:steroid biosynthetic process"/>
    <property type="evidence" value="ECO:0007669"/>
    <property type="project" value="UniProtKB-KW"/>
</dbReference>
<keyword evidence="4" id="KW-0560">Oxidoreductase</keyword>
<keyword evidence="7" id="KW-1185">Reference proteome</keyword>
<evidence type="ECO:0000256" key="2">
    <source>
        <dbReference type="ARBA" id="ARBA00022857"/>
    </source>
</evidence>
<dbReference type="PROSITE" id="PS00061">
    <property type="entry name" value="ADH_SHORT"/>
    <property type="match status" value="1"/>
</dbReference>
<dbReference type="Pfam" id="PF00106">
    <property type="entry name" value="adh_short"/>
    <property type="match status" value="1"/>
</dbReference>
<dbReference type="EC" id="1.1.1.62" evidence="5"/>
<evidence type="ECO:0000256" key="4">
    <source>
        <dbReference type="ARBA" id="ARBA00023002"/>
    </source>
</evidence>
<dbReference type="SUPFAM" id="SSF51735">
    <property type="entry name" value="NAD(P)-binding Rossmann-fold domains"/>
    <property type="match status" value="1"/>
</dbReference>
<evidence type="ECO:0000313" key="8">
    <source>
        <dbReference type="RefSeq" id="XP_007941266.1"/>
    </source>
</evidence>
<proteinExistence type="inferred from homology"/>
<comment type="subcellular location">
    <subcellularLocation>
        <location evidence="1">Endoplasmic reticulum</location>
    </subcellularLocation>
</comment>
<dbReference type="FunFam" id="3.40.50.720:FF:000137">
    <property type="entry name" value="Hydroxysteroid (17-beta) dehydrogenase 3"/>
    <property type="match status" value="1"/>
</dbReference>
<organism evidence="7 8">
    <name type="scientific">Orycteropus afer afer</name>
    <dbReference type="NCBI Taxonomy" id="1230840"/>
    <lineage>
        <taxon>Eukaryota</taxon>
        <taxon>Metazoa</taxon>
        <taxon>Chordata</taxon>
        <taxon>Craniata</taxon>
        <taxon>Vertebrata</taxon>
        <taxon>Euteleostomi</taxon>
        <taxon>Mammalia</taxon>
        <taxon>Eutheria</taxon>
        <taxon>Afrotheria</taxon>
        <taxon>Tubulidentata</taxon>
        <taxon>Orycteropodidae</taxon>
        <taxon>Orycteropus</taxon>
    </lineage>
</organism>
<evidence type="ECO:0000256" key="5">
    <source>
        <dbReference type="ARBA" id="ARBA00024072"/>
    </source>
</evidence>
<sequence length="296" mass="31966">MGMCWDALSALGALTAMWLLLRAVWGTGCAVYVYLLPSVRRDARWLRAHGAWAVVTGATDGIGKAYAQELAKRGLNIVLISRNLHKLEQEAKEIERLHGVLTRVMQTDFTGGLEIYGAIEEGLKGLEIGVLVNNVGMVYSKTLGKLLDLENPAKSLSDTVNCNMMSVVQMTRIILPQMVSRRRGLILNLSSVAGNQPHPLFAVYAATKAFVRNFSLAVAAEYFSEGVTVQTVSPCLVSTNINNHPKTGLLVKSPKDWAEQAVNTLGLSSHISGCLSHHVQEGALDAAALPPTSFLS</sequence>
<dbReference type="PRINTS" id="PR00081">
    <property type="entry name" value="GDHRDH"/>
</dbReference>
<protein>
    <recommendedName>
        <fullName evidence="5">17beta-estradiol 17-dehydrogenase</fullName>
        <ecNumber evidence="5">1.1.1.62</ecNumber>
    </recommendedName>
</protein>
<dbReference type="CDD" id="cd05356">
    <property type="entry name" value="17beta-HSD1_like_SDR_c"/>
    <property type="match status" value="1"/>
</dbReference>
<dbReference type="InterPro" id="IPR036291">
    <property type="entry name" value="NAD(P)-bd_dom_sf"/>
</dbReference>
<dbReference type="Gene3D" id="3.40.50.720">
    <property type="entry name" value="NAD(P)-binding Rossmann-like Domain"/>
    <property type="match status" value="1"/>
</dbReference>
<evidence type="ECO:0000313" key="7">
    <source>
        <dbReference type="Proteomes" id="UP000694850"/>
    </source>
</evidence>
<name>A0A8B7A528_ORYAF</name>
<dbReference type="Proteomes" id="UP000694850">
    <property type="component" value="Unplaced"/>
</dbReference>
<comment type="similarity">
    <text evidence="6">Belongs to the short-chain dehydrogenases/reductases (SDR) family. 17-beta-HSD 3 subfamily.</text>
</comment>
<dbReference type="PANTHER" id="PTHR43899">
    <property type="entry name" value="RH59310P"/>
    <property type="match status" value="1"/>
</dbReference>
<keyword evidence="3" id="KW-0752">Steroid biosynthesis</keyword>
<dbReference type="GO" id="GO:0004303">
    <property type="term" value="F:estradiol 17-beta-dehydrogenase [NAD(P)+] activity"/>
    <property type="evidence" value="ECO:0007669"/>
    <property type="project" value="UniProtKB-EC"/>
</dbReference>
<dbReference type="GO" id="GO:0005783">
    <property type="term" value="C:endoplasmic reticulum"/>
    <property type="evidence" value="ECO:0007669"/>
    <property type="project" value="UniProtKB-SubCell"/>
</dbReference>
<dbReference type="PIRSF" id="PIRSF000126">
    <property type="entry name" value="11-beta-HSD1"/>
    <property type="match status" value="1"/>
</dbReference>
<accession>A0A8B7A528</accession>
<evidence type="ECO:0000256" key="1">
    <source>
        <dbReference type="ARBA" id="ARBA00004240"/>
    </source>
</evidence>
<evidence type="ECO:0000256" key="6">
    <source>
        <dbReference type="ARBA" id="ARBA00038261"/>
    </source>
</evidence>
<dbReference type="AlphaFoldDB" id="A0A8B7A528"/>
<dbReference type="InterPro" id="IPR020904">
    <property type="entry name" value="Sc_DH/Rdtase_CS"/>
</dbReference>
<reference evidence="8" key="1">
    <citation type="submission" date="2025-08" db="UniProtKB">
        <authorList>
            <consortium name="RefSeq"/>
        </authorList>
    </citation>
    <scope>IDENTIFICATION</scope>
</reference>